<dbReference type="Proteomes" id="UP000121369">
    <property type="component" value="Genome"/>
</dbReference>
<sequence>MEEFEVLIKNADGKYKVGSYTEFDIVLTPHTKEDEAAYVLEKRLCSDIEYEKQERVGMPMSIAIPNAAAVGIDYLEGRLTREDAEAALDDKDDVSYAVWSHTDQGNYRARMACGDVEMKPRTARTCCFHRLSWCKEGRCHTRLEAERARECVLLCLLLVEEDGKISVGPRTREGARIQCFAPTKSAYILPKPQYRTMWRDELESFFKVQAKKRPICNLSVYTEMAVRSLLLDIFCILYCFLPAGHKMREGEFRTTRQARAALLPRKVLKSPGGVAQRIHNLLAHVLHFGEVQTSPRAFRDDPFSWVLRTPLVAHAERARDDDEALTYYVALNFLLAGIPGACLESLDIVRIEPRREARVQYELKMQKTTKYCDVPLHAWLSQEYGAPQVGTDASKGMRGMLGRALEQVRAGGLLRIRKRAEHPAVRTYASVHALMGFVCNGLKEVASVIVPYRAPRKSFLLVVFGDERLDDSAVADIEASRLGKTRSSFLGTCVVRLTKAGVPLVRVPEGVRRIVEAYLWGSTQGTYVAIKPRSATREMADFMTKVLRYRD</sequence>
<accession>E1AA93</accession>
<dbReference type="OrthoDB" id="38802at10239"/>
<evidence type="ECO:0000313" key="1">
    <source>
        <dbReference type="EMBL" id="ADM88596.1"/>
    </source>
</evidence>
<dbReference type="GeneID" id="9970141"/>
<dbReference type="EMBL" id="HM543469">
    <property type="protein sequence ID" value="ADM88596.1"/>
    <property type="molecule type" value="Genomic_RNA"/>
</dbReference>
<proteinExistence type="predicted"/>
<reference evidence="1 2" key="1">
    <citation type="journal article" date="2010" name="J. Gen. Virol.">
        <title>Complete sequence of Great Island virus and comparison with the T2 and outer-capsid proteins of Kemerovo, Lipovnik and Tribec viruses (genus Orbivirus, family Reoviridae).</title>
        <authorList>
            <person name="Belhouchet M."/>
            <person name="Mohd Jaafar F."/>
            <person name="Tesh R.B."/>
            <person name="Grimes J."/>
            <person name="Maan S."/>
            <person name="Mertens P.P.C."/>
            <person name="Attoui H."/>
        </authorList>
    </citation>
    <scope>NUCLEOTIDE SEQUENCE [LARGE SCALE GENOMIC DNA]</scope>
    <source>
        <strain evidence="1">CanAr 42</strain>
    </source>
</reference>
<dbReference type="RefSeq" id="YP_003896062.1">
    <property type="nucleotide sequence ID" value="NC_014526.1"/>
</dbReference>
<dbReference type="KEGG" id="vg:9970141"/>
<evidence type="ECO:0000313" key="2">
    <source>
        <dbReference type="Proteomes" id="UP000121369"/>
    </source>
</evidence>
<protein>
    <submittedName>
        <fullName evidence="1">VP4</fullName>
    </submittedName>
</protein>
<organism evidence="1 2">
    <name type="scientific">Great Island virus</name>
    <dbReference type="NCBI Taxonomy" id="204269"/>
    <lineage>
        <taxon>Viruses</taxon>
        <taxon>Riboviria</taxon>
        <taxon>Orthornavirae</taxon>
        <taxon>Duplornaviricota</taxon>
        <taxon>Resentoviricetes</taxon>
        <taxon>Reovirales</taxon>
        <taxon>Sedoreoviridae</taxon>
        <taxon>Orbivirus</taxon>
        <taxon>Orbivirus magninsulae</taxon>
    </lineage>
</organism>
<keyword evidence="2" id="KW-1185">Reference proteome</keyword>
<name>E1AA93_9REOV</name>